<proteinExistence type="predicted"/>
<sequence length="69" mass="8132">MARYSETIDILYSTNAFRMNDFCATHLQKALLPRRLNCIRVLYLEIWTDVREAFVEDPKHQNETLKDGG</sequence>
<gene>
    <name evidence="2" type="ORF">BHYA_0346g00030</name>
</gene>
<reference evidence="2 3" key="1">
    <citation type="submission" date="2017-12" db="EMBL/GenBank/DDBJ databases">
        <title>Comparative genomics of Botrytis spp.</title>
        <authorList>
            <person name="Valero-Jimenez C.A."/>
            <person name="Tapia P."/>
            <person name="Veloso J."/>
            <person name="Silva-Moreno E."/>
            <person name="Staats M."/>
            <person name="Valdes J.H."/>
            <person name="Van Kan J.A.L."/>
        </authorList>
    </citation>
    <scope>NUCLEOTIDE SEQUENCE [LARGE SCALE GENOMIC DNA]</scope>
    <source>
        <strain evidence="2 3">Bh0001</strain>
    </source>
</reference>
<accession>A0A4Z1G572</accession>
<evidence type="ECO:0000259" key="1">
    <source>
        <dbReference type="Pfam" id="PF24864"/>
    </source>
</evidence>
<evidence type="ECO:0000313" key="2">
    <source>
        <dbReference type="EMBL" id="TGO32156.1"/>
    </source>
</evidence>
<keyword evidence="3" id="KW-1185">Reference proteome</keyword>
<dbReference type="Proteomes" id="UP000297814">
    <property type="component" value="Unassembled WGS sequence"/>
</dbReference>
<dbReference type="AlphaFoldDB" id="A0A4Z1G572"/>
<comment type="caution">
    <text evidence="2">The sequence shown here is derived from an EMBL/GenBank/DDBJ whole genome shotgun (WGS) entry which is preliminary data.</text>
</comment>
<dbReference type="InterPro" id="IPR056632">
    <property type="entry name" value="DUF7730"/>
</dbReference>
<dbReference type="EMBL" id="PQXK01000346">
    <property type="protein sequence ID" value="TGO32156.1"/>
    <property type="molecule type" value="Genomic_DNA"/>
</dbReference>
<feature type="domain" description="DUF7730" evidence="1">
    <location>
        <begin position="4"/>
        <end position="53"/>
    </location>
</feature>
<organism evidence="2 3">
    <name type="scientific">Botrytis hyacinthi</name>
    <dbReference type="NCBI Taxonomy" id="278943"/>
    <lineage>
        <taxon>Eukaryota</taxon>
        <taxon>Fungi</taxon>
        <taxon>Dikarya</taxon>
        <taxon>Ascomycota</taxon>
        <taxon>Pezizomycotina</taxon>
        <taxon>Leotiomycetes</taxon>
        <taxon>Helotiales</taxon>
        <taxon>Sclerotiniaceae</taxon>
        <taxon>Botrytis</taxon>
    </lineage>
</organism>
<evidence type="ECO:0000313" key="3">
    <source>
        <dbReference type="Proteomes" id="UP000297814"/>
    </source>
</evidence>
<dbReference type="Pfam" id="PF24864">
    <property type="entry name" value="DUF7730"/>
    <property type="match status" value="1"/>
</dbReference>
<name>A0A4Z1G572_9HELO</name>
<protein>
    <recommendedName>
        <fullName evidence="1">DUF7730 domain-containing protein</fullName>
    </recommendedName>
</protein>